<comment type="caution">
    <text evidence="5">The sequence shown here is derived from an EMBL/GenBank/DDBJ whole genome shotgun (WGS) entry which is preliminary data.</text>
</comment>
<dbReference type="GO" id="GO:2000022">
    <property type="term" value="P:regulation of jasmonic acid mediated signaling pathway"/>
    <property type="evidence" value="ECO:0007669"/>
    <property type="project" value="InterPro"/>
</dbReference>
<dbReference type="Pfam" id="PF13637">
    <property type="entry name" value="Ank_4"/>
    <property type="match status" value="1"/>
</dbReference>
<dbReference type="InterPro" id="IPR021094">
    <property type="entry name" value="NPR1/NIM1-like_C"/>
</dbReference>
<evidence type="ECO:0000313" key="6">
    <source>
        <dbReference type="Proteomes" id="UP000604825"/>
    </source>
</evidence>
<dbReference type="GO" id="GO:0005634">
    <property type="term" value="C:nucleus"/>
    <property type="evidence" value="ECO:0007669"/>
    <property type="project" value="TreeGrafter"/>
</dbReference>
<accession>A0A811N1C5</accession>
<evidence type="ECO:0000256" key="3">
    <source>
        <dbReference type="SAM" id="MobiDB-lite"/>
    </source>
</evidence>
<feature type="repeat" description="ANK" evidence="2">
    <location>
        <begin position="216"/>
        <end position="243"/>
    </location>
</feature>
<dbReference type="PANTHER" id="PTHR46475">
    <property type="entry name" value="REGULATORY PROTEIN NPR3"/>
    <property type="match status" value="1"/>
</dbReference>
<feature type="region of interest" description="Disordered" evidence="3">
    <location>
        <begin position="532"/>
        <end position="577"/>
    </location>
</feature>
<evidence type="ECO:0000313" key="5">
    <source>
        <dbReference type="EMBL" id="CAD6213935.1"/>
    </source>
</evidence>
<gene>
    <name evidence="5" type="ORF">NCGR_LOCUS9425</name>
</gene>
<reference evidence="5" key="1">
    <citation type="submission" date="2020-10" db="EMBL/GenBank/DDBJ databases">
        <authorList>
            <person name="Han B."/>
            <person name="Lu T."/>
            <person name="Zhao Q."/>
            <person name="Huang X."/>
            <person name="Zhao Y."/>
        </authorList>
    </citation>
    <scope>NUCLEOTIDE SEQUENCE</scope>
</reference>
<dbReference type="InterPro" id="IPR011333">
    <property type="entry name" value="SKP1/BTB/POZ_sf"/>
</dbReference>
<dbReference type="InterPro" id="IPR044292">
    <property type="entry name" value="NPR"/>
</dbReference>
<feature type="domain" description="NPR1/NIM1-like C-terminal" evidence="4">
    <location>
        <begin position="258"/>
        <end position="435"/>
    </location>
</feature>
<dbReference type="Proteomes" id="UP000604825">
    <property type="component" value="Unassembled WGS sequence"/>
</dbReference>
<dbReference type="EMBL" id="CAJGYO010000002">
    <property type="protein sequence ID" value="CAD6213935.1"/>
    <property type="molecule type" value="Genomic_DNA"/>
</dbReference>
<organism evidence="5 6">
    <name type="scientific">Miscanthus lutarioriparius</name>
    <dbReference type="NCBI Taxonomy" id="422564"/>
    <lineage>
        <taxon>Eukaryota</taxon>
        <taxon>Viridiplantae</taxon>
        <taxon>Streptophyta</taxon>
        <taxon>Embryophyta</taxon>
        <taxon>Tracheophyta</taxon>
        <taxon>Spermatophyta</taxon>
        <taxon>Magnoliopsida</taxon>
        <taxon>Liliopsida</taxon>
        <taxon>Poales</taxon>
        <taxon>Poaceae</taxon>
        <taxon>PACMAD clade</taxon>
        <taxon>Panicoideae</taxon>
        <taxon>Andropogonodae</taxon>
        <taxon>Andropogoneae</taxon>
        <taxon>Saccharinae</taxon>
        <taxon>Miscanthus</taxon>
    </lineage>
</organism>
<dbReference type="Gene3D" id="3.30.710.10">
    <property type="entry name" value="Potassium Channel Kv1.1, Chain A"/>
    <property type="match status" value="1"/>
</dbReference>
<name>A0A811N1C5_9POAL</name>
<dbReference type="PROSITE" id="PS50088">
    <property type="entry name" value="ANK_REPEAT"/>
    <property type="match status" value="1"/>
</dbReference>
<protein>
    <recommendedName>
        <fullName evidence="4">NPR1/NIM1-like C-terminal domain-containing protein</fullName>
    </recommendedName>
</protein>
<dbReference type="SMART" id="SM00248">
    <property type="entry name" value="ANK"/>
    <property type="match status" value="2"/>
</dbReference>
<dbReference type="GO" id="GO:0050832">
    <property type="term" value="P:defense response to fungus"/>
    <property type="evidence" value="ECO:0007669"/>
    <property type="project" value="TreeGrafter"/>
</dbReference>
<dbReference type="Pfam" id="PF12313">
    <property type="entry name" value="NPR1_like_C"/>
    <property type="match status" value="1"/>
</dbReference>
<keyword evidence="6" id="KW-1185">Reference proteome</keyword>
<comment type="pathway">
    <text evidence="1">Protein modification; protein ubiquitination.</text>
</comment>
<dbReference type="PANTHER" id="PTHR46475:SF4">
    <property type="entry name" value="BTB_POZ DOMAIN AND ANKYRIN REPEAT-CONTAINING PROTEIN NPR3"/>
    <property type="match status" value="1"/>
</dbReference>
<dbReference type="GO" id="GO:0009862">
    <property type="term" value="P:systemic acquired resistance, salicylic acid mediated signaling pathway"/>
    <property type="evidence" value="ECO:0007669"/>
    <property type="project" value="InterPro"/>
</dbReference>
<dbReference type="GO" id="GO:0042742">
    <property type="term" value="P:defense response to bacterium"/>
    <property type="evidence" value="ECO:0007669"/>
    <property type="project" value="TreeGrafter"/>
</dbReference>
<dbReference type="AlphaFoldDB" id="A0A811N1C5"/>
<dbReference type="InterPro" id="IPR036770">
    <property type="entry name" value="Ankyrin_rpt-contain_sf"/>
</dbReference>
<dbReference type="InterPro" id="IPR002110">
    <property type="entry name" value="Ankyrin_rpt"/>
</dbReference>
<dbReference type="OrthoDB" id="71307at2759"/>
<dbReference type="GO" id="GO:2000031">
    <property type="term" value="P:regulation of salicylic acid mediated signaling pathway"/>
    <property type="evidence" value="ECO:0007669"/>
    <property type="project" value="InterPro"/>
</dbReference>
<dbReference type="Gene3D" id="1.25.40.20">
    <property type="entry name" value="Ankyrin repeat-containing domain"/>
    <property type="match status" value="1"/>
</dbReference>
<dbReference type="PROSITE" id="PS50297">
    <property type="entry name" value="ANK_REP_REGION"/>
    <property type="match status" value="1"/>
</dbReference>
<proteinExistence type="predicted"/>
<evidence type="ECO:0000256" key="2">
    <source>
        <dbReference type="PROSITE-ProRule" id="PRU00023"/>
    </source>
</evidence>
<feature type="compositionally biased region" description="Basic and acidic residues" evidence="3">
    <location>
        <begin position="532"/>
        <end position="550"/>
    </location>
</feature>
<dbReference type="SUPFAM" id="SSF48403">
    <property type="entry name" value="Ankyrin repeat"/>
    <property type="match status" value="1"/>
</dbReference>
<evidence type="ECO:0000259" key="4">
    <source>
        <dbReference type="Pfam" id="PF12313"/>
    </source>
</evidence>
<keyword evidence="2" id="KW-0040">ANK repeat</keyword>
<sequence>MVPGGRHIGRDSLVAVLGYLYTGRLKVPPDQKCVDDTCRHEACRPAIDFVVESTYAASGFEIPALVSLLQRRLSGIVDIAFYEDIMPIIRVASKCQLSHLLNQCIRTVAFSTLDDNFLEKELAGDIYNDIKKFRRCLTIDELDASIVDAEHEKRVTDIHKALDSGNVDLVSMLLKQYGVTLDEALAIHYAATYCEPKVLQELLKLDHAYVNMKNSGGYTPLHMACMRLEPDIIVSLLEKGASVVEWTQDGRDALTICKRLTRHQKDVNRELKKGKEISKPYLCINILEETKRTFTLDQVSLEEAIVRVTPLRPDNFLMRLLDLECRVTFAKLFFPSVAQLFMRIAGAEFAGSKLKDVGLNESLDWRFRERFDALTRIVELGRRYFPSCSDVLDKFLTEESALALLGNSTPEEDQVRMHFYELRNEVRKAFDKDTASEVINPTVLATVLQLLYKRGMLNLGTNPSQAEGAADSSNAHAPPSGLSIQASSASTAARQLESQSIDVAVDDVGVGSKRKLKSPVWDEFKRVKTGDDCFFKECPHPDDKQRKELEPGAGAGAPPGQVLVPEQAHANEGDDLD</sequence>
<evidence type="ECO:0000256" key="1">
    <source>
        <dbReference type="ARBA" id="ARBA00004906"/>
    </source>
</evidence>